<dbReference type="PROSITE" id="PS50294">
    <property type="entry name" value="WD_REPEATS_REGION"/>
    <property type="match status" value="1"/>
</dbReference>
<feature type="domain" description="WDHD1/CFT4 helical bundle" evidence="8">
    <location>
        <begin position="698"/>
        <end position="776"/>
    </location>
</feature>
<dbReference type="Pfam" id="PF20946">
    <property type="entry name" value="Ctf4_C"/>
    <property type="match status" value="1"/>
</dbReference>
<evidence type="ECO:0000256" key="4">
    <source>
        <dbReference type="ARBA" id="ARBA00023242"/>
    </source>
</evidence>
<feature type="domain" description="WDHD1/CFT4 second beta-propeller" evidence="7">
    <location>
        <begin position="381"/>
        <end position="670"/>
    </location>
</feature>
<dbReference type="InterPro" id="IPR036322">
    <property type="entry name" value="WD40_repeat_dom_sf"/>
</dbReference>
<dbReference type="InterPro" id="IPR015943">
    <property type="entry name" value="WD40/YVTN_repeat-like_dom_sf"/>
</dbReference>
<evidence type="ECO:0000259" key="8">
    <source>
        <dbReference type="Pfam" id="PF20946"/>
    </source>
</evidence>
<keyword evidence="4" id="KW-0539">Nucleus</keyword>
<feature type="repeat" description="WD" evidence="5">
    <location>
        <begin position="8"/>
        <end position="40"/>
    </location>
</feature>
<dbReference type="GO" id="GO:0006261">
    <property type="term" value="P:DNA-templated DNA replication"/>
    <property type="evidence" value="ECO:0007669"/>
    <property type="project" value="TreeGrafter"/>
</dbReference>
<comment type="subcellular location">
    <subcellularLocation>
        <location evidence="1">Nucleus</location>
    </subcellularLocation>
</comment>
<dbReference type="InterPro" id="IPR001680">
    <property type="entry name" value="WD40_rpt"/>
</dbReference>
<dbReference type="GO" id="GO:0000278">
    <property type="term" value="P:mitotic cell cycle"/>
    <property type="evidence" value="ECO:0007669"/>
    <property type="project" value="TreeGrafter"/>
</dbReference>
<evidence type="ECO:0000256" key="2">
    <source>
        <dbReference type="ARBA" id="ARBA00022574"/>
    </source>
</evidence>
<evidence type="ECO:0000256" key="3">
    <source>
        <dbReference type="ARBA" id="ARBA00022737"/>
    </source>
</evidence>
<dbReference type="Pfam" id="PF12341">
    <property type="entry name" value="Mcl1_mid"/>
    <property type="match status" value="1"/>
</dbReference>
<dbReference type="WBParaSite" id="TMUE_3000011543.1">
    <property type="protein sequence ID" value="TMUE_3000011543.1"/>
    <property type="gene ID" value="WBGene00291120"/>
</dbReference>
<evidence type="ECO:0000313" key="11">
    <source>
        <dbReference type="WBParaSite" id="TMUE_3000011543.1"/>
    </source>
</evidence>
<evidence type="ECO:0000256" key="6">
    <source>
        <dbReference type="SAM" id="MobiDB-lite"/>
    </source>
</evidence>
<name>A0A5S6QWP7_TRIMR</name>
<feature type="region of interest" description="Disordered" evidence="6">
    <location>
        <begin position="846"/>
        <end position="878"/>
    </location>
</feature>
<accession>A0A5S6QWP7</accession>
<evidence type="ECO:0000259" key="7">
    <source>
        <dbReference type="Pfam" id="PF12341"/>
    </source>
</evidence>
<keyword evidence="2 5" id="KW-0853">WD repeat</keyword>
<dbReference type="GO" id="GO:0043596">
    <property type="term" value="C:nuclear replication fork"/>
    <property type="evidence" value="ECO:0007669"/>
    <property type="project" value="TreeGrafter"/>
</dbReference>
<organism evidence="10 11">
    <name type="scientific">Trichuris muris</name>
    <name type="common">Mouse whipworm</name>
    <dbReference type="NCBI Taxonomy" id="70415"/>
    <lineage>
        <taxon>Eukaryota</taxon>
        <taxon>Metazoa</taxon>
        <taxon>Ecdysozoa</taxon>
        <taxon>Nematoda</taxon>
        <taxon>Enoplea</taxon>
        <taxon>Dorylaimia</taxon>
        <taxon>Trichinellida</taxon>
        <taxon>Trichuridae</taxon>
        <taxon>Trichuris</taxon>
    </lineage>
</organism>
<dbReference type="AlphaFoldDB" id="A0A5S6QWP7"/>
<dbReference type="STRING" id="70415.A0A5S6QWP7"/>
<dbReference type="InterPro" id="IPR057646">
    <property type="entry name" value="WD40_WDHD1_1st"/>
</dbReference>
<evidence type="ECO:0000313" key="10">
    <source>
        <dbReference type="Proteomes" id="UP000046395"/>
    </source>
</evidence>
<feature type="region of interest" description="Disordered" evidence="6">
    <location>
        <begin position="776"/>
        <end position="801"/>
    </location>
</feature>
<evidence type="ECO:0000259" key="9">
    <source>
        <dbReference type="Pfam" id="PF24817"/>
    </source>
</evidence>
<dbReference type="PANTHER" id="PTHR19932:SF10">
    <property type="entry name" value="WD REPEAT AND HMG-BOX DNA-BINDING PROTEIN 1"/>
    <property type="match status" value="1"/>
</dbReference>
<evidence type="ECO:0000256" key="5">
    <source>
        <dbReference type="PROSITE-ProRule" id="PRU00221"/>
    </source>
</evidence>
<evidence type="ECO:0000256" key="1">
    <source>
        <dbReference type="ARBA" id="ARBA00004123"/>
    </source>
</evidence>
<dbReference type="GO" id="GO:0003682">
    <property type="term" value="F:chromatin binding"/>
    <property type="evidence" value="ECO:0007669"/>
    <property type="project" value="TreeGrafter"/>
</dbReference>
<protein>
    <submittedName>
        <fullName evidence="11">Minichromosome loss protein Mcl1 middle region domain-containing protein</fullName>
    </submittedName>
</protein>
<dbReference type="Proteomes" id="UP000046395">
    <property type="component" value="Unassembled WGS sequence"/>
</dbReference>
<reference evidence="11" key="1">
    <citation type="submission" date="2019-12" db="UniProtKB">
        <authorList>
            <consortium name="WormBaseParasite"/>
        </authorList>
    </citation>
    <scope>IDENTIFICATION</scope>
</reference>
<dbReference type="Pfam" id="PF24817">
    <property type="entry name" value="WD40_WDHD1_1st"/>
    <property type="match status" value="1"/>
</dbReference>
<dbReference type="InterPro" id="IPR022100">
    <property type="entry name" value="WDHD1/CFT4_beta-prop_2nd"/>
</dbReference>
<keyword evidence="3" id="KW-0677">Repeat</keyword>
<dbReference type="SMART" id="SM00320">
    <property type="entry name" value="WD40"/>
    <property type="match status" value="4"/>
</dbReference>
<sequence>MPLTVPLRYGHSDGITSISVDQKLRHIVTVGAEGQLRFWKNFEDDVPETYDVADELTAVAVYGDTVLVATEKSVVNAHVAATGELDSTVARFSLPITHMVASRSGHLLVASSDFQVRWISLLDKTYRPLEGHEAPVLSVAVDPLGIFASTACGDGCLRIWQLSDVKCECIKTLRILPKVNEFRLTHPLARMDWCPDLSGVLAVPAGKEVQIYDRNDWSLTKKYTVENSDASICCYDSIGARLAVACMDGSIVVWDAFSGDVIFSDVHPRGRALCALFWNPFIRDQLLLADVCGYVGGFKCIPKPGKLGDSSTAIFADEEQFDVGDHLPAISDDENSADFDISRIKSTWLNDRPTESSAESKLTLENVASLLKNWQASLSPKPFSPGSTPFCRGEHYMKWNRVGMIKHYANREMGDVIDVEFHNVSLHQTLHFQNEVTKYSIGDLSEEAVALASYEHEDSGSQVFISHFASWYSAKEWYIDVPFGESVQCLCLGKGWVAFTTSSRLLRVYTLSGVLLWTSTIESQVVAMSARGLLLFLVYHEGIALSGHPRLHYSAYMFDEASAFYGVISKVPHSANVVLSADASLTWLCVTEQGTFCTADSVGIVRILVNGAWVPIRRLNEPDKIDQEFLWPVDLLEETTKILCVCCKRSKVPALNPKPAMVYVPWKMPVCHISHIKSDNGELALMTNVKRQLLRHANFAVGRSNSKDAGIDKGDICFLLKTFAVACKAERYEFALDLASLSTTEANLNVFLRYACDNHCNVLVERLESLRRERYDKGNRRSQNSQKAETEFFESPSPLSLEDKQNTLATEEEEQRSAHLSFSFALSPDRSPCKDDTLSELCTPTAGSLLNLPTPSPGRPYNPFKKRQTTETELTSTRSVFDLQTPKKRRPTLTQLSETEKAKKLEKAQVRTIDALFKSATSTQASTNGISDASQDLFPNMVCQQSSNTEKDPFTAWFDENREAVVRDFSGDGTDDKALLKFALSQYRQRK</sequence>
<feature type="repeat" description="WD" evidence="5">
    <location>
        <begin position="129"/>
        <end position="163"/>
    </location>
</feature>
<dbReference type="InterPro" id="IPR048591">
    <property type="entry name" value="WDHD1/CFT4_hel"/>
</dbReference>
<dbReference type="SUPFAM" id="SSF50978">
    <property type="entry name" value="WD40 repeat-like"/>
    <property type="match status" value="1"/>
</dbReference>
<proteinExistence type="predicted"/>
<keyword evidence="10" id="KW-1185">Reference proteome</keyword>
<feature type="domain" description="WDHD1 first WD40" evidence="9">
    <location>
        <begin position="8"/>
        <end position="296"/>
    </location>
</feature>
<dbReference type="Gene3D" id="2.130.10.10">
    <property type="entry name" value="YVTN repeat-like/Quinoprotein amine dehydrogenase"/>
    <property type="match status" value="2"/>
</dbReference>
<dbReference type="PANTHER" id="PTHR19932">
    <property type="entry name" value="WD REPEAT AND HMG-BOX DNA BINDING PROTEIN"/>
    <property type="match status" value="1"/>
</dbReference>
<dbReference type="GO" id="GO:0006281">
    <property type="term" value="P:DNA repair"/>
    <property type="evidence" value="ECO:0007669"/>
    <property type="project" value="TreeGrafter"/>
</dbReference>
<dbReference type="PROSITE" id="PS50082">
    <property type="entry name" value="WD_REPEATS_2"/>
    <property type="match status" value="2"/>
</dbReference>